<dbReference type="InterPro" id="IPR024079">
    <property type="entry name" value="MetalloPept_cat_dom_sf"/>
</dbReference>
<dbReference type="CDD" id="cd08662">
    <property type="entry name" value="M13"/>
    <property type="match status" value="1"/>
</dbReference>
<dbReference type="GO" id="GO:0004222">
    <property type="term" value="F:metalloendopeptidase activity"/>
    <property type="evidence" value="ECO:0007669"/>
    <property type="project" value="InterPro"/>
</dbReference>
<evidence type="ECO:0000256" key="5">
    <source>
        <dbReference type="ARBA" id="ARBA00022801"/>
    </source>
</evidence>
<keyword evidence="5 10" id="KW-0378">Hydrolase</keyword>
<gene>
    <name evidence="10" type="primary">pepO_1</name>
    <name evidence="10" type="ORF">NCTC10186_00068</name>
</gene>
<feature type="domain" description="Peptidase M13 N-terminal" evidence="9">
    <location>
        <begin position="14"/>
        <end position="391"/>
    </location>
</feature>
<dbReference type="OrthoDB" id="9775677at2"/>
<evidence type="ECO:0000256" key="7">
    <source>
        <dbReference type="ARBA" id="ARBA00023049"/>
    </source>
</evidence>
<accession>A0A449AYM7</accession>
<dbReference type="AlphaFoldDB" id="A0A449AYM7"/>
<feature type="domain" description="Peptidase M13 C-terminal" evidence="8">
    <location>
        <begin position="448"/>
        <end position="632"/>
    </location>
</feature>
<dbReference type="InterPro" id="IPR018497">
    <property type="entry name" value="Peptidase_M13_C"/>
</dbReference>
<dbReference type="RefSeq" id="WP_119572147.1">
    <property type="nucleotide sequence ID" value="NZ_LR215031.1"/>
</dbReference>
<dbReference type="PANTHER" id="PTHR11733">
    <property type="entry name" value="ZINC METALLOPROTEASE FAMILY M13 NEPRILYSIN-RELATED"/>
    <property type="match status" value="1"/>
</dbReference>
<dbReference type="Pfam" id="PF01431">
    <property type="entry name" value="Peptidase_M13"/>
    <property type="match status" value="1"/>
</dbReference>
<dbReference type="GO" id="GO:0005886">
    <property type="term" value="C:plasma membrane"/>
    <property type="evidence" value="ECO:0007669"/>
    <property type="project" value="TreeGrafter"/>
</dbReference>
<keyword evidence="4" id="KW-0479">Metal-binding</keyword>
<dbReference type="PANTHER" id="PTHR11733:SF167">
    <property type="entry name" value="FI17812P1-RELATED"/>
    <property type="match status" value="1"/>
</dbReference>
<dbReference type="GO" id="GO:0046872">
    <property type="term" value="F:metal ion binding"/>
    <property type="evidence" value="ECO:0007669"/>
    <property type="project" value="UniProtKB-KW"/>
</dbReference>
<evidence type="ECO:0000256" key="2">
    <source>
        <dbReference type="ARBA" id="ARBA00007357"/>
    </source>
</evidence>
<proteinExistence type="inferred from homology"/>
<dbReference type="GO" id="GO:0016485">
    <property type="term" value="P:protein processing"/>
    <property type="evidence" value="ECO:0007669"/>
    <property type="project" value="TreeGrafter"/>
</dbReference>
<dbReference type="PRINTS" id="PR00786">
    <property type="entry name" value="NEPRILYSIN"/>
</dbReference>
<evidence type="ECO:0000259" key="9">
    <source>
        <dbReference type="Pfam" id="PF05649"/>
    </source>
</evidence>
<organism evidence="10 11">
    <name type="scientific">Mycoplasmopsis gallopavonis</name>
    <dbReference type="NCBI Taxonomy" id="76629"/>
    <lineage>
        <taxon>Bacteria</taxon>
        <taxon>Bacillati</taxon>
        <taxon>Mycoplasmatota</taxon>
        <taxon>Mycoplasmoidales</taxon>
        <taxon>Metamycoplasmataceae</taxon>
        <taxon>Mycoplasmopsis</taxon>
    </lineage>
</organism>
<dbReference type="EC" id="3.4.24.-" evidence="10"/>
<evidence type="ECO:0000313" key="11">
    <source>
        <dbReference type="Proteomes" id="UP000289862"/>
    </source>
</evidence>
<reference evidence="10 11" key="1">
    <citation type="submission" date="2019-01" db="EMBL/GenBank/DDBJ databases">
        <authorList>
            <consortium name="Pathogen Informatics"/>
        </authorList>
    </citation>
    <scope>NUCLEOTIDE SEQUENCE [LARGE SCALE GENOMIC DNA]</scope>
    <source>
        <strain evidence="10 11">NCTC10186</strain>
    </source>
</reference>
<evidence type="ECO:0000256" key="1">
    <source>
        <dbReference type="ARBA" id="ARBA00001947"/>
    </source>
</evidence>
<keyword evidence="11" id="KW-1185">Reference proteome</keyword>
<dbReference type="KEGG" id="mgal:NCTC10186_00068"/>
<evidence type="ECO:0000313" key="10">
    <source>
        <dbReference type="EMBL" id="VEU72604.1"/>
    </source>
</evidence>
<name>A0A449AYM7_9BACT</name>
<dbReference type="EMBL" id="LR215031">
    <property type="protein sequence ID" value="VEU72604.1"/>
    <property type="molecule type" value="Genomic_DNA"/>
</dbReference>
<dbReference type="Pfam" id="PF05649">
    <property type="entry name" value="Peptidase_M13_N"/>
    <property type="match status" value="1"/>
</dbReference>
<evidence type="ECO:0000256" key="3">
    <source>
        <dbReference type="ARBA" id="ARBA00022670"/>
    </source>
</evidence>
<keyword evidence="6" id="KW-0862">Zinc</keyword>
<dbReference type="InterPro" id="IPR042089">
    <property type="entry name" value="Peptidase_M13_dom_2"/>
</dbReference>
<dbReference type="InterPro" id="IPR008753">
    <property type="entry name" value="Peptidase_M13_N"/>
</dbReference>
<dbReference type="SUPFAM" id="SSF55486">
    <property type="entry name" value="Metalloproteases ('zincins'), catalytic domain"/>
    <property type="match status" value="1"/>
</dbReference>
<comment type="cofactor">
    <cofactor evidence="1">
        <name>Zn(2+)</name>
        <dbReference type="ChEBI" id="CHEBI:29105"/>
    </cofactor>
</comment>
<keyword evidence="7" id="KW-0482">Metalloprotease</keyword>
<dbReference type="InterPro" id="IPR000718">
    <property type="entry name" value="Peptidase_M13"/>
</dbReference>
<dbReference type="Gene3D" id="1.10.1380.10">
    <property type="entry name" value="Neutral endopeptidase , domain2"/>
    <property type="match status" value="1"/>
</dbReference>
<dbReference type="Gene3D" id="3.40.390.10">
    <property type="entry name" value="Collagenase (Catalytic Domain)"/>
    <property type="match status" value="1"/>
</dbReference>
<protein>
    <submittedName>
        <fullName evidence="10">Neutral endopeptidase</fullName>
        <ecNumber evidence="10">3.4.24.-</ecNumber>
    </submittedName>
</protein>
<dbReference type="PROSITE" id="PS51885">
    <property type="entry name" value="NEPRILYSIN"/>
    <property type="match status" value="1"/>
</dbReference>
<sequence>MSKQPKNQLDLSKNDFYDFVNEKWLKKAKIPKDLSGLSSYSELHLEIERQNKKLVENWASNLALLPTENKQIVEMVKFFKMLRNKEMQLKQGWEPTRNTIEMIQNLKSFKELNENFLEFRAISAWMPYDFSVEEDFINNKIYTLWMNEAGLLLPSKEYYSTKQGTAILKVIAKVAEEMLVDYGFFKYQAKEIVKLAIEFDKSLAEHHLSSEEMHQVEKLYNPISSQELNEISQTFDLLKQAESLVKTKVDQVVLLNPNYIKKLDQIFVEKNFVKARALMLLTTILSFGQYLNPLTRKMFFPISQTLTGAEQPKSNSKWVFHKTLEYFAEPFSLYYGQKNFPNEAKQDVLKMIDKVVKVYQERLKKNTWLTPETAQKAISKLNKIRPMVGYPDYIPSFYDQFIVKTYHEKGSLTENIDNFERIMDEYNFSKYKKEVDPNLWGMMSYEVNAYFNPLMNVIVFPAGYLKAPFYDYNQNSSANYGGLGMTIGHEISHAFDNNGAQFDEQGSFQNWWTDKDYEAFKEKTQLMIEMFDGYETPFGKINGKLTVSENIADQGGIISALEAAKSEPDFNIEEFFRNYAYCERGIIRKEAAIRRLLSDPHSPAKERVNLQLKLSKEFQEHYNLSKYDKMYYPIEKIFEIW</sequence>
<keyword evidence="3" id="KW-0645">Protease</keyword>
<comment type="similarity">
    <text evidence="2">Belongs to the peptidase M13 family.</text>
</comment>
<evidence type="ECO:0000256" key="6">
    <source>
        <dbReference type="ARBA" id="ARBA00022833"/>
    </source>
</evidence>
<dbReference type="Proteomes" id="UP000289862">
    <property type="component" value="Chromosome"/>
</dbReference>
<evidence type="ECO:0000259" key="8">
    <source>
        <dbReference type="Pfam" id="PF01431"/>
    </source>
</evidence>
<evidence type="ECO:0000256" key="4">
    <source>
        <dbReference type="ARBA" id="ARBA00022723"/>
    </source>
</evidence>